<name>A0CQR0_PARTE</name>
<evidence type="ECO:0000313" key="2">
    <source>
        <dbReference type="Proteomes" id="UP000000600"/>
    </source>
</evidence>
<proteinExistence type="predicted"/>
<dbReference type="Proteomes" id="UP000000600">
    <property type="component" value="Unassembled WGS sequence"/>
</dbReference>
<dbReference type="EMBL" id="CT868141">
    <property type="protein sequence ID" value="CAK73127.1"/>
    <property type="molecule type" value="Genomic_DNA"/>
</dbReference>
<keyword evidence="2" id="KW-1185">Reference proteome</keyword>
<reference evidence="1 2" key="1">
    <citation type="journal article" date="2006" name="Nature">
        <title>Global trends of whole-genome duplications revealed by the ciliate Paramecium tetraurelia.</title>
        <authorList>
            <consortium name="Genoscope"/>
            <person name="Aury J.-M."/>
            <person name="Jaillon O."/>
            <person name="Duret L."/>
            <person name="Noel B."/>
            <person name="Jubin C."/>
            <person name="Porcel B.M."/>
            <person name="Segurens B."/>
            <person name="Daubin V."/>
            <person name="Anthouard V."/>
            <person name="Aiach N."/>
            <person name="Arnaiz O."/>
            <person name="Billaut A."/>
            <person name="Beisson J."/>
            <person name="Blanc I."/>
            <person name="Bouhouche K."/>
            <person name="Camara F."/>
            <person name="Duharcourt S."/>
            <person name="Guigo R."/>
            <person name="Gogendeau D."/>
            <person name="Katinka M."/>
            <person name="Keller A.-M."/>
            <person name="Kissmehl R."/>
            <person name="Klotz C."/>
            <person name="Koll F."/>
            <person name="Le Moue A."/>
            <person name="Lepere C."/>
            <person name="Malinsky S."/>
            <person name="Nowacki M."/>
            <person name="Nowak J.K."/>
            <person name="Plattner H."/>
            <person name="Poulain J."/>
            <person name="Ruiz F."/>
            <person name="Serrano V."/>
            <person name="Zagulski M."/>
            <person name="Dessen P."/>
            <person name="Betermier M."/>
            <person name="Weissenbach J."/>
            <person name="Scarpelli C."/>
            <person name="Schachter V."/>
            <person name="Sperling L."/>
            <person name="Meyer E."/>
            <person name="Cohen J."/>
            <person name="Wincker P."/>
        </authorList>
    </citation>
    <scope>NUCLEOTIDE SEQUENCE [LARGE SCALE GENOMIC DNA]</scope>
    <source>
        <strain evidence="1 2">Stock d4-2</strain>
    </source>
</reference>
<dbReference type="InParanoid" id="A0CQR0"/>
<sequence length="129" mass="15362">MPNSNETIIFNSDYTIRIYASNKISLVFKLKFILYLKESFYINGNSLKINIFCNFSLQQAPLEDIYRLVYKLYGLNSIKLLFLNKLKKLRVHKQNYKCAHSLMLSEYQAYGSQQWLCLSTRAKEKEQRR</sequence>
<gene>
    <name evidence="1" type="ORF">GSPATT00009475001</name>
</gene>
<dbReference type="RefSeq" id="XP_001440524.1">
    <property type="nucleotide sequence ID" value="XM_001440487.1"/>
</dbReference>
<accession>A0CQR0</accession>
<dbReference type="KEGG" id="ptm:GSPATT00009475001"/>
<dbReference type="AlphaFoldDB" id="A0CQR0"/>
<dbReference type="GeneID" id="5026309"/>
<evidence type="ECO:0000313" key="1">
    <source>
        <dbReference type="EMBL" id="CAK73127.1"/>
    </source>
</evidence>
<organism evidence="1 2">
    <name type="scientific">Paramecium tetraurelia</name>
    <dbReference type="NCBI Taxonomy" id="5888"/>
    <lineage>
        <taxon>Eukaryota</taxon>
        <taxon>Sar</taxon>
        <taxon>Alveolata</taxon>
        <taxon>Ciliophora</taxon>
        <taxon>Intramacronucleata</taxon>
        <taxon>Oligohymenophorea</taxon>
        <taxon>Peniculida</taxon>
        <taxon>Parameciidae</taxon>
        <taxon>Paramecium</taxon>
    </lineage>
</organism>
<protein>
    <submittedName>
        <fullName evidence="1">Uncharacterized protein</fullName>
    </submittedName>
</protein>
<dbReference type="HOGENOM" id="CLU_1953023_0_0_1"/>